<dbReference type="InterPro" id="IPR001789">
    <property type="entry name" value="Sig_transdc_resp-reg_receiver"/>
</dbReference>
<dbReference type="GO" id="GO:0000976">
    <property type="term" value="F:transcription cis-regulatory region binding"/>
    <property type="evidence" value="ECO:0007669"/>
    <property type="project" value="TreeGrafter"/>
</dbReference>
<gene>
    <name evidence="11" type="ORF">CSW25_06695</name>
    <name evidence="10" type="ORF">CSW37_12050</name>
</gene>
<name>A0A430S969_THESC</name>
<dbReference type="AlphaFoldDB" id="A0A430S969"/>
<dbReference type="RefSeq" id="WP_015717005.1">
    <property type="nucleotide sequence ID" value="NZ_PELX01000199.1"/>
</dbReference>
<evidence type="ECO:0000313" key="13">
    <source>
        <dbReference type="Proteomes" id="UP000288051"/>
    </source>
</evidence>
<sequence length="220" mass="24895">MGTRLLLVEDDPDLGRTVTQALEEHGFQVVWATSQEEAWEALWDVPFQALVLDVRLPEGEEAGFHLARTLREAGFTQPILFLTAKDALDDRLHGLELGEDYLTKPFALSELVARIRALLRRGEVRPRRVEVGEVVLEVEARRVLKGSLPIGLTAKEYQVLELLVLNRGRVFSKDEILERIWGPGYEGESNLVEVYVKNLRKKLGEEVIETIRGLGYRVPG</sequence>
<dbReference type="Pfam" id="PF00072">
    <property type="entry name" value="Response_reg"/>
    <property type="match status" value="1"/>
</dbReference>
<keyword evidence="3" id="KW-0805">Transcription regulation</keyword>
<dbReference type="InterPro" id="IPR001867">
    <property type="entry name" value="OmpR/PhoB-type_DNA-bd"/>
</dbReference>
<evidence type="ECO:0000313" key="10">
    <source>
        <dbReference type="EMBL" id="RTH32362.1"/>
    </source>
</evidence>
<keyword evidence="4 7" id="KW-0238">DNA-binding</keyword>
<evidence type="ECO:0000256" key="5">
    <source>
        <dbReference type="ARBA" id="ARBA00023163"/>
    </source>
</evidence>
<dbReference type="EMBL" id="PELZ01000450">
    <property type="protein sequence ID" value="RTH32362.1"/>
    <property type="molecule type" value="Genomic_DNA"/>
</dbReference>
<evidence type="ECO:0000256" key="6">
    <source>
        <dbReference type="PROSITE-ProRule" id="PRU00169"/>
    </source>
</evidence>
<keyword evidence="5" id="KW-0804">Transcription</keyword>
<feature type="domain" description="OmpR/PhoB-type" evidence="9">
    <location>
        <begin position="126"/>
        <end position="220"/>
    </location>
</feature>
<evidence type="ECO:0000313" key="11">
    <source>
        <dbReference type="EMBL" id="RTI07185.1"/>
    </source>
</evidence>
<protein>
    <submittedName>
        <fullName evidence="10">DNA-binding response regulator</fullName>
    </submittedName>
</protein>
<dbReference type="GO" id="GO:0032993">
    <property type="term" value="C:protein-DNA complex"/>
    <property type="evidence" value="ECO:0007669"/>
    <property type="project" value="TreeGrafter"/>
</dbReference>
<comment type="caution">
    <text evidence="10">The sequence shown here is derived from an EMBL/GenBank/DDBJ whole genome shotgun (WGS) entry which is preliminary data.</text>
</comment>
<dbReference type="GO" id="GO:0005829">
    <property type="term" value="C:cytosol"/>
    <property type="evidence" value="ECO:0007669"/>
    <property type="project" value="TreeGrafter"/>
</dbReference>
<dbReference type="InterPro" id="IPR036388">
    <property type="entry name" value="WH-like_DNA-bd_sf"/>
</dbReference>
<accession>A0A430S969</accession>
<evidence type="ECO:0000256" key="1">
    <source>
        <dbReference type="ARBA" id="ARBA00022553"/>
    </source>
</evidence>
<evidence type="ECO:0000313" key="12">
    <source>
        <dbReference type="Proteomes" id="UP000287962"/>
    </source>
</evidence>
<dbReference type="Gene3D" id="6.10.250.690">
    <property type="match status" value="1"/>
</dbReference>
<dbReference type="GO" id="GO:0000156">
    <property type="term" value="F:phosphorelay response regulator activity"/>
    <property type="evidence" value="ECO:0007669"/>
    <property type="project" value="TreeGrafter"/>
</dbReference>
<dbReference type="Pfam" id="PF00486">
    <property type="entry name" value="Trans_reg_C"/>
    <property type="match status" value="1"/>
</dbReference>
<dbReference type="SUPFAM" id="SSF52172">
    <property type="entry name" value="CheY-like"/>
    <property type="match status" value="1"/>
</dbReference>
<dbReference type="GO" id="GO:0006355">
    <property type="term" value="P:regulation of DNA-templated transcription"/>
    <property type="evidence" value="ECO:0007669"/>
    <property type="project" value="InterPro"/>
</dbReference>
<evidence type="ECO:0000256" key="4">
    <source>
        <dbReference type="ARBA" id="ARBA00023125"/>
    </source>
</evidence>
<dbReference type="InterPro" id="IPR039420">
    <property type="entry name" value="WalR-like"/>
</dbReference>
<dbReference type="Proteomes" id="UP000287962">
    <property type="component" value="Unassembled WGS sequence"/>
</dbReference>
<keyword evidence="2" id="KW-0902">Two-component regulatory system</keyword>
<reference evidence="12 13" key="2">
    <citation type="journal article" date="2019" name="Extremophiles">
        <title>Biogeography of thermophiles and predominance of Thermus scotoductus in domestic water heaters.</title>
        <authorList>
            <person name="Wilpiszeski R.L."/>
            <person name="Zhang Z."/>
            <person name="House C.H."/>
        </authorList>
    </citation>
    <scope>NUCLEOTIDE SEQUENCE [LARGE SCALE GENOMIC DNA]</scope>
    <source>
        <strain evidence="11 12">12_S12</strain>
        <strain evidence="10 13">24_S24</strain>
    </source>
</reference>
<feature type="DNA-binding region" description="OmpR/PhoB-type" evidence="7">
    <location>
        <begin position="126"/>
        <end position="220"/>
    </location>
</feature>
<evidence type="ECO:0000256" key="7">
    <source>
        <dbReference type="PROSITE-ProRule" id="PRU01091"/>
    </source>
</evidence>
<dbReference type="PANTHER" id="PTHR48111:SF22">
    <property type="entry name" value="REGULATOR OF RPOS"/>
    <property type="match status" value="1"/>
</dbReference>
<dbReference type="PANTHER" id="PTHR48111">
    <property type="entry name" value="REGULATOR OF RPOS"/>
    <property type="match status" value="1"/>
</dbReference>
<keyword evidence="12" id="KW-1185">Reference proteome</keyword>
<dbReference type="SMART" id="SM00448">
    <property type="entry name" value="REC"/>
    <property type="match status" value="1"/>
</dbReference>
<evidence type="ECO:0000256" key="3">
    <source>
        <dbReference type="ARBA" id="ARBA00023015"/>
    </source>
</evidence>
<evidence type="ECO:0000256" key="2">
    <source>
        <dbReference type="ARBA" id="ARBA00023012"/>
    </source>
</evidence>
<organism evidence="10 13">
    <name type="scientific">Thermus scotoductus</name>
    <dbReference type="NCBI Taxonomy" id="37636"/>
    <lineage>
        <taxon>Bacteria</taxon>
        <taxon>Thermotogati</taxon>
        <taxon>Deinococcota</taxon>
        <taxon>Deinococci</taxon>
        <taxon>Thermales</taxon>
        <taxon>Thermaceae</taxon>
        <taxon>Thermus</taxon>
    </lineage>
</organism>
<proteinExistence type="predicted"/>
<evidence type="ECO:0000259" key="9">
    <source>
        <dbReference type="PROSITE" id="PS51755"/>
    </source>
</evidence>
<feature type="modified residue" description="4-aspartylphosphate" evidence="6">
    <location>
        <position position="53"/>
    </location>
</feature>
<feature type="domain" description="Response regulatory" evidence="8">
    <location>
        <begin position="4"/>
        <end position="119"/>
    </location>
</feature>
<dbReference type="Gene3D" id="1.10.10.10">
    <property type="entry name" value="Winged helix-like DNA-binding domain superfamily/Winged helix DNA-binding domain"/>
    <property type="match status" value="1"/>
</dbReference>
<dbReference type="Proteomes" id="UP000288051">
    <property type="component" value="Unassembled WGS sequence"/>
</dbReference>
<keyword evidence="1 6" id="KW-0597">Phosphoprotein</keyword>
<dbReference type="Gene3D" id="3.40.50.2300">
    <property type="match status" value="1"/>
</dbReference>
<evidence type="ECO:0000259" key="8">
    <source>
        <dbReference type="PROSITE" id="PS50110"/>
    </source>
</evidence>
<reference evidence="11" key="1">
    <citation type="submission" date="2017-10" db="EMBL/GenBank/DDBJ databases">
        <authorList>
            <person name="Wilpiszeski R.L."/>
            <person name="Zhidan Z."/>
            <person name="House C.H."/>
        </authorList>
    </citation>
    <scope>NUCLEOTIDE SEQUENCE</scope>
    <source>
        <strain evidence="11">12_S12</strain>
    </source>
</reference>
<dbReference type="SMART" id="SM00862">
    <property type="entry name" value="Trans_reg_C"/>
    <property type="match status" value="1"/>
</dbReference>
<dbReference type="InterPro" id="IPR011006">
    <property type="entry name" value="CheY-like_superfamily"/>
</dbReference>
<dbReference type="CDD" id="cd00383">
    <property type="entry name" value="trans_reg_C"/>
    <property type="match status" value="1"/>
</dbReference>
<dbReference type="EMBL" id="PEML01000199">
    <property type="protein sequence ID" value="RTI07185.1"/>
    <property type="molecule type" value="Genomic_DNA"/>
</dbReference>
<dbReference type="PROSITE" id="PS51755">
    <property type="entry name" value="OMPR_PHOB"/>
    <property type="match status" value="1"/>
</dbReference>
<dbReference type="PROSITE" id="PS50110">
    <property type="entry name" value="RESPONSE_REGULATORY"/>
    <property type="match status" value="1"/>
</dbReference>